<organism evidence="1 2">
    <name type="scientific">Citrullus colocynthis</name>
    <name type="common">colocynth</name>
    <dbReference type="NCBI Taxonomy" id="252529"/>
    <lineage>
        <taxon>Eukaryota</taxon>
        <taxon>Viridiplantae</taxon>
        <taxon>Streptophyta</taxon>
        <taxon>Embryophyta</taxon>
        <taxon>Tracheophyta</taxon>
        <taxon>Spermatophyta</taxon>
        <taxon>Magnoliopsida</taxon>
        <taxon>eudicotyledons</taxon>
        <taxon>Gunneridae</taxon>
        <taxon>Pentapetalae</taxon>
        <taxon>rosids</taxon>
        <taxon>fabids</taxon>
        <taxon>Cucurbitales</taxon>
        <taxon>Cucurbitaceae</taxon>
        <taxon>Benincaseae</taxon>
        <taxon>Citrullus</taxon>
    </lineage>
</organism>
<evidence type="ECO:0000313" key="1">
    <source>
        <dbReference type="EMBL" id="CAK9326798.1"/>
    </source>
</evidence>
<reference evidence="1 2" key="1">
    <citation type="submission" date="2024-03" db="EMBL/GenBank/DDBJ databases">
        <authorList>
            <person name="Gkanogiannis A."/>
            <person name="Becerra Lopez-Lavalle L."/>
        </authorList>
    </citation>
    <scope>NUCLEOTIDE SEQUENCE [LARGE SCALE GENOMIC DNA]</scope>
</reference>
<proteinExistence type="predicted"/>
<protein>
    <recommendedName>
        <fullName evidence="3">Secreted protein</fullName>
    </recommendedName>
</protein>
<sequence length="84" mass="9151">MGKWRRRKVCVLPLKLPISLCPALAFVKRKLPVISLSLSFTTVISLSHSSLAAAGSFSLCDATADVQVAAFLCLDWRQIGYSLL</sequence>
<keyword evidence="2" id="KW-1185">Reference proteome</keyword>
<gene>
    <name evidence="1" type="ORF">CITCOLO1_LOCUS19159</name>
</gene>
<name>A0ABP0Z4R5_9ROSI</name>
<accession>A0ABP0Z4R5</accession>
<dbReference type="EMBL" id="OZ021741">
    <property type="protein sequence ID" value="CAK9326798.1"/>
    <property type="molecule type" value="Genomic_DNA"/>
</dbReference>
<dbReference type="Proteomes" id="UP001642487">
    <property type="component" value="Chromosome 7"/>
</dbReference>
<evidence type="ECO:0008006" key="3">
    <source>
        <dbReference type="Google" id="ProtNLM"/>
    </source>
</evidence>
<evidence type="ECO:0000313" key="2">
    <source>
        <dbReference type="Proteomes" id="UP001642487"/>
    </source>
</evidence>